<dbReference type="PROSITE" id="PS51883">
    <property type="entry name" value="OBG"/>
    <property type="match status" value="1"/>
</dbReference>
<feature type="binding site" evidence="8">
    <location>
        <begin position="213"/>
        <end position="216"/>
    </location>
    <ligand>
        <name>GTP</name>
        <dbReference type="ChEBI" id="CHEBI:37565"/>
    </ligand>
</feature>
<keyword evidence="4 8" id="KW-0547">Nucleotide-binding</keyword>
<organism evidence="10 11">
    <name type="scientific">Thauera chlorobenzoica</name>
    <dbReference type="NCBI Taxonomy" id="96773"/>
    <lineage>
        <taxon>Bacteria</taxon>
        <taxon>Pseudomonadati</taxon>
        <taxon>Pseudomonadota</taxon>
        <taxon>Betaproteobacteria</taxon>
        <taxon>Rhodocyclales</taxon>
        <taxon>Zoogloeaceae</taxon>
        <taxon>Thauera</taxon>
    </lineage>
</organism>
<keyword evidence="11" id="KW-1185">Reference proteome</keyword>
<evidence type="ECO:0000256" key="6">
    <source>
        <dbReference type="ARBA" id="ARBA00022842"/>
    </source>
</evidence>
<keyword evidence="3 8" id="KW-0479">Metal-binding</keyword>
<dbReference type="InterPro" id="IPR006074">
    <property type="entry name" value="GTP1-OBG_CS"/>
</dbReference>
<dbReference type="InterPro" id="IPR031167">
    <property type="entry name" value="G_OBG"/>
</dbReference>
<dbReference type="Pfam" id="PF01926">
    <property type="entry name" value="MMR_HSR1"/>
    <property type="match status" value="1"/>
</dbReference>
<name>A0A1H5YY54_9RHOO</name>
<dbReference type="GO" id="GO:0005737">
    <property type="term" value="C:cytoplasm"/>
    <property type="evidence" value="ECO:0007669"/>
    <property type="project" value="UniProtKB-SubCell"/>
</dbReference>
<dbReference type="GO" id="GO:0003924">
    <property type="term" value="F:GTPase activity"/>
    <property type="evidence" value="ECO:0007669"/>
    <property type="project" value="UniProtKB-UniRule"/>
</dbReference>
<dbReference type="PANTHER" id="PTHR11702">
    <property type="entry name" value="DEVELOPMENTALLY REGULATED GTP-BINDING PROTEIN-RELATED"/>
    <property type="match status" value="1"/>
</dbReference>
<dbReference type="NCBIfam" id="TIGR02729">
    <property type="entry name" value="Obg_CgtA"/>
    <property type="match status" value="1"/>
</dbReference>
<dbReference type="SUPFAM" id="SSF82051">
    <property type="entry name" value="Obg GTP-binding protein N-terminal domain"/>
    <property type="match status" value="1"/>
</dbReference>
<dbReference type="GO" id="GO:0043022">
    <property type="term" value="F:ribosome binding"/>
    <property type="evidence" value="ECO:0007669"/>
    <property type="project" value="UniProtKB-ARBA"/>
</dbReference>
<evidence type="ECO:0000313" key="10">
    <source>
        <dbReference type="EMBL" id="APR04710.1"/>
    </source>
</evidence>
<evidence type="ECO:0000256" key="1">
    <source>
        <dbReference type="ARBA" id="ARBA00007699"/>
    </source>
</evidence>
<dbReference type="STRING" id="96773.Tchl_1862"/>
<evidence type="ECO:0000256" key="3">
    <source>
        <dbReference type="ARBA" id="ARBA00022723"/>
    </source>
</evidence>
<sequence>MKFFDEARIEVLAGDGGNGVATFRREKFIPKGGPSGGDGGRGGSVYAVADRNLNTLIDYRFTRTFRAERGENGGSRDCYGKGGDDITLRFPVGTVIKDLDSDELVADLDEDGKTVLIARGGRGGLGNIHFKSSVNRAPRKCTPGQEGERRTLHLELKVLADVGLLGMPNAGKSTFIRSVSAAKPKVADYPFTTLAPNLGVVRTSENRSFVIADIPGLIEGAAEGAGLGHQFLRHLQRTHVLLHLVDLAPFDPEADPVADAKAIVEELRKYDEALYAKPRWLALNKLDLIPEEERAGRVAAFLEAYGPVERHFEISALKGEGTKPLIFAIQDFLDAERARIDAERTERQAAEAARQAAAEAARAAADAAYEQEALLDEDDTRPEDAVGDAAPGADEDTSPHPR</sequence>
<keyword evidence="6 8" id="KW-0460">Magnesium</keyword>
<protein>
    <recommendedName>
        <fullName evidence="8">GTPase Obg</fullName>
        <ecNumber evidence="8">3.6.5.-</ecNumber>
    </recommendedName>
    <alternativeName>
        <fullName evidence="8">GTP-binding protein Obg</fullName>
    </alternativeName>
</protein>
<comment type="function">
    <text evidence="8">An essential GTPase which binds GTP, GDP and possibly (p)ppGpp with moderate affinity, with high nucleotide exchange rates and a fairly low GTP hydrolysis rate. Plays a role in control of the cell cycle, stress response, ribosome biogenesis and in those bacteria that undergo differentiation, in morphogenesis control.</text>
</comment>
<dbReference type="GO" id="GO:0042254">
    <property type="term" value="P:ribosome biogenesis"/>
    <property type="evidence" value="ECO:0007669"/>
    <property type="project" value="UniProtKB-UniRule"/>
</dbReference>
<dbReference type="OrthoDB" id="9807318at2"/>
<dbReference type="PIRSF" id="PIRSF002401">
    <property type="entry name" value="GTP_bd_Obg/CgtA"/>
    <property type="match status" value="1"/>
</dbReference>
<dbReference type="PROSITE" id="PS51710">
    <property type="entry name" value="G_OBG"/>
    <property type="match status" value="1"/>
</dbReference>
<comment type="similarity">
    <text evidence="1 8">Belongs to the TRAFAC class OBG-HflX-like GTPase superfamily. OBG GTPase family.</text>
</comment>
<dbReference type="Pfam" id="PF01018">
    <property type="entry name" value="GTP1_OBG"/>
    <property type="match status" value="1"/>
</dbReference>
<dbReference type="InterPro" id="IPR006073">
    <property type="entry name" value="GTP-bd"/>
</dbReference>
<dbReference type="AlphaFoldDB" id="A0A1H5YY54"/>
<dbReference type="InterPro" id="IPR027417">
    <property type="entry name" value="P-loop_NTPase"/>
</dbReference>
<dbReference type="NCBIfam" id="NF008956">
    <property type="entry name" value="PRK12299.1"/>
    <property type="match status" value="1"/>
</dbReference>
<feature type="binding site" evidence="8">
    <location>
        <position position="173"/>
    </location>
    <ligand>
        <name>Mg(2+)</name>
        <dbReference type="ChEBI" id="CHEBI:18420"/>
    </ligand>
</feature>
<dbReference type="InterPro" id="IPR045086">
    <property type="entry name" value="OBG_GTPase"/>
</dbReference>
<dbReference type="InterPro" id="IPR036726">
    <property type="entry name" value="GTP1_OBG_dom_sf"/>
</dbReference>
<dbReference type="PANTHER" id="PTHR11702:SF31">
    <property type="entry name" value="MITOCHONDRIAL RIBOSOME-ASSOCIATED GTPASE 2"/>
    <property type="match status" value="1"/>
</dbReference>
<gene>
    <name evidence="8" type="primary">obg</name>
    <name evidence="10" type="ORF">Tchl_1862</name>
</gene>
<dbReference type="NCBIfam" id="NF008955">
    <property type="entry name" value="PRK12297.1"/>
    <property type="match status" value="1"/>
</dbReference>
<evidence type="ECO:0000256" key="5">
    <source>
        <dbReference type="ARBA" id="ARBA00022801"/>
    </source>
</evidence>
<dbReference type="EC" id="3.6.5.-" evidence="8"/>
<feature type="binding site" evidence="8">
    <location>
        <begin position="315"/>
        <end position="317"/>
    </location>
    <ligand>
        <name>GTP</name>
        <dbReference type="ChEBI" id="CHEBI:37565"/>
    </ligand>
</feature>
<dbReference type="GO" id="GO:0005525">
    <property type="term" value="F:GTP binding"/>
    <property type="evidence" value="ECO:0007669"/>
    <property type="project" value="UniProtKB-UniRule"/>
</dbReference>
<proteinExistence type="inferred from homology"/>
<feature type="binding site" evidence="8">
    <location>
        <begin position="284"/>
        <end position="287"/>
    </location>
    <ligand>
        <name>GTP</name>
        <dbReference type="ChEBI" id="CHEBI:37565"/>
    </ligand>
</feature>
<dbReference type="FunFam" id="2.70.210.12:FF:000001">
    <property type="entry name" value="GTPase Obg"/>
    <property type="match status" value="1"/>
</dbReference>
<evidence type="ECO:0000256" key="7">
    <source>
        <dbReference type="ARBA" id="ARBA00023134"/>
    </source>
</evidence>
<accession>A0A1H5YY54</accession>
<evidence type="ECO:0000256" key="4">
    <source>
        <dbReference type="ARBA" id="ARBA00022741"/>
    </source>
</evidence>
<dbReference type="Gene3D" id="3.40.50.300">
    <property type="entry name" value="P-loop containing nucleotide triphosphate hydrolases"/>
    <property type="match status" value="1"/>
</dbReference>
<feature type="binding site" evidence="8">
    <location>
        <begin position="191"/>
        <end position="195"/>
    </location>
    <ligand>
        <name>GTP</name>
        <dbReference type="ChEBI" id="CHEBI:37565"/>
    </ligand>
</feature>
<comment type="cofactor">
    <cofactor evidence="8">
        <name>Mg(2+)</name>
        <dbReference type="ChEBI" id="CHEBI:18420"/>
    </cofactor>
</comment>
<keyword evidence="7 8" id="KW-0342">GTP-binding</keyword>
<feature type="compositionally biased region" description="Low complexity" evidence="9">
    <location>
        <begin position="361"/>
        <end position="372"/>
    </location>
</feature>
<dbReference type="PRINTS" id="PR00326">
    <property type="entry name" value="GTP1OBG"/>
</dbReference>
<dbReference type="GO" id="GO:0000287">
    <property type="term" value="F:magnesium ion binding"/>
    <property type="evidence" value="ECO:0007669"/>
    <property type="project" value="InterPro"/>
</dbReference>
<reference evidence="10 11" key="1">
    <citation type="submission" date="2016-12" db="EMBL/GenBank/DDBJ databases">
        <title>Complete genome sequence of Thauera chlorobenzoica, a Betaproteobacterium degrading haloaromatics anaerobically to CO2 and halides.</title>
        <authorList>
            <person name="Goris T."/>
            <person name="Mergelsberg M."/>
            <person name="Boll M."/>
        </authorList>
    </citation>
    <scope>NUCLEOTIDE SEQUENCE [LARGE SCALE GENOMIC DNA]</scope>
    <source>
        <strain evidence="10 11">3CB1</strain>
    </source>
</reference>
<dbReference type="Gene3D" id="2.70.210.12">
    <property type="entry name" value="GTP1/OBG domain"/>
    <property type="match status" value="1"/>
</dbReference>
<dbReference type="RefSeq" id="WP_075148152.1">
    <property type="nucleotide sequence ID" value="NZ_CP018839.1"/>
</dbReference>
<evidence type="ECO:0000256" key="9">
    <source>
        <dbReference type="SAM" id="MobiDB-lite"/>
    </source>
</evidence>
<evidence type="ECO:0000256" key="8">
    <source>
        <dbReference type="HAMAP-Rule" id="MF_01454"/>
    </source>
</evidence>
<dbReference type="EMBL" id="CP018839">
    <property type="protein sequence ID" value="APR04710.1"/>
    <property type="molecule type" value="Genomic_DNA"/>
</dbReference>
<dbReference type="KEGG" id="tcl:Tchl_1862"/>
<comment type="subunit">
    <text evidence="8">Monomer.</text>
</comment>
<dbReference type="HAMAP" id="MF_01454">
    <property type="entry name" value="GTPase_Obg"/>
    <property type="match status" value="1"/>
</dbReference>
<feature type="region of interest" description="Disordered" evidence="9">
    <location>
        <begin position="361"/>
        <end position="402"/>
    </location>
</feature>
<dbReference type="SUPFAM" id="SSF52540">
    <property type="entry name" value="P-loop containing nucleoside triphosphate hydrolases"/>
    <property type="match status" value="1"/>
</dbReference>
<dbReference type="CDD" id="cd01898">
    <property type="entry name" value="Obg"/>
    <property type="match status" value="1"/>
</dbReference>
<feature type="binding site" evidence="8">
    <location>
        <position position="193"/>
    </location>
    <ligand>
        <name>Mg(2+)</name>
        <dbReference type="ChEBI" id="CHEBI:18420"/>
    </ligand>
</feature>
<keyword evidence="5 8" id="KW-0378">Hydrolase</keyword>
<evidence type="ECO:0000256" key="2">
    <source>
        <dbReference type="ARBA" id="ARBA00022490"/>
    </source>
</evidence>
<dbReference type="InterPro" id="IPR014100">
    <property type="entry name" value="GTP-bd_Obg/CgtA"/>
</dbReference>
<keyword evidence="2 8" id="KW-0963">Cytoplasm</keyword>
<comment type="subcellular location">
    <subcellularLocation>
        <location evidence="8">Cytoplasm</location>
    </subcellularLocation>
</comment>
<evidence type="ECO:0000313" key="11">
    <source>
        <dbReference type="Proteomes" id="UP000185739"/>
    </source>
</evidence>
<dbReference type="PROSITE" id="PS00905">
    <property type="entry name" value="GTP1_OBG"/>
    <property type="match status" value="1"/>
</dbReference>
<feature type="binding site" evidence="8">
    <location>
        <begin position="166"/>
        <end position="173"/>
    </location>
    <ligand>
        <name>GTP</name>
        <dbReference type="ChEBI" id="CHEBI:37565"/>
    </ligand>
</feature>
<dbReference type="Proteomes" id="UP000185739">
    <property type="component" value="Chromosome"/>
</dbReference>
<dbReference type="InterPro" id="IPR006169">
    <property type="entry name" value="GTP1_OBG_dom"/>
</dbReference>